<feature type="region of interest" description="Disordered" evidence="1">
    <location>
        <begin position="38"/>
        <end position="67"/>
    </location>
</feature>
<feature type="signal peptide" evidence="2">
    <location>
        <begin position="1"/>
        <end position="17"/>
    </location>
</feature>
<evidence type="ECO:0000313" key="4">
    <source>
        <dbReference type="Proteomes" id="UP001152803"/>
    </source>
</evidence>
<reference evidence="3" key="1">
    <citation type="journal article" date="2023" name="Science">
        <title>Genome structures resolve the early diversification of teleost fishes.</title>
        <authorList>
            <person name="Parey E."/>
            <person name="Louis A."/>
            <person name="Montfort J."/>
            <person name="Bouchez O."/>
            <person name="Roques C."/>
            <person name="Iampietro C."/>
            <person name="Lluch J."/>
            <person name="Castinel A."/>
            <person name="Donnadieu C."/>
            <person name="Desvignes T."/>
            <person name="Floi Bucao C."/>
            <person name="Jouanno E."/>
            <person name="Wen M."/>
            <person name="Mejri S."/>
            <person name="Dirks R."/>
            <person name="Jansen H."/>
            <person name="Henkel C."/>
            <person name="Chen W.J."/>
            <person name="Zahm M."/>
            <person name="Cabau C."/>
            <person name="Klopp C."/>
            <person name="Thompson A.W."/>
            <person name="Robinson-Rechavi M."/>
            <person name="Braasch I."/>
            <person name="Lecointre G."/>
            <person name="Bobe J."/>
            <person name="Postlethwait J.H."/>
            <person name="Berthelot C."/>
            <person name="Roest Crollius H."/>
            <person name="Guiguen Y."/>
        </authorList>
    </citation>
    <scope>NUCLEOTIDE SEQUENCE</scope>
    <source>
        <strain evidence="3">Concon-B</strain>
    </source>
</reference>
<dbReference type="OrthoDB" id="10425075at2759"/>
<feature type="compositionally biased region" description="Basic and acidic residues" evidence="1">
    <location>
        <begin position="48"/>
        <end position="58"/>
    </location>
</feature>
<sequence length="130" mass="14647">MTLKILLLVACILVTITEQNQGVAEWMPDTAQVSTTTQSTCALSAQSDTKRPPKDKSQVLKTGQKKTGCYCNGKWNRRLKPGCRCKQSPNPVMRRTSKAVKKNPLKRTRNPINRRRGTKRISRRPISTPI</sequence>
<comment type="caution">
    <text evidence="3">The sequence shown here is derived from an EMBL/GenBank/DDBJ whole genome shotgun (WGS) entry which is preliminary data.</text>
</comment>
<evidence type="ECO:0000256" key="2">
    <source>
        <dbReference type="SAM" id="SignalP"/>
    </source>
</evidence>
<feature type="compositionally biased region" description="Basic residues" evidence="1">
    <location>
        <begin position="95"/>
        <end position="123"/>
    </location>
</feature>
<feature type="compositionally biased region" description="Polar residues" evidence="1">
    <location>
        <begin position="38"/>
        <end position="47"/>
    </location>
</feature>
<evidence type="ECO:0000256" key="1">
    <source>
        <dbReference type="SAM" id="MobiDB-lite"/>
    </source>
</evidence>
<name>A0A9Q1E1Q4_CONCO</name>
<accession>A0A9Q1E1Q4</accession>
<dbReference type="Proteomes" id="UP001152803">
    <property type="component" value="Unassembled WGS sequence"/>
</dbReference>
<gene>
    <name evidence="3" type="ORF">COCON_G00003830</name>
</gene>
<keyword evidence="2" id="KW-0732">Signal</keyword>
<evidence type="ECO:0000313" key="3">
    <source>
        <dbReference type="EMBL" id="KAJ8287724.1"/>
    </source>
</evidence>
<dbReference type="AlphaFoldDB" id="A0A9Q1E1Q4"/>
<proteinExistence type="predicted"/>
<organism evidence="3 4">
    <name type="scientific">Conger conger</name>
    <name type="common">Conger eel</name>
    <name type="synonym">Muraena conger</name>
    <dbReference type="NCBI Taxonomy" id="82655"/>
    <lineage>
        <taxon>Eukaryota</taxon>
        <taxon>Metazoa</taxon>
        <taxon>Chordata</taxon>
        <taxon>Craniata</taxon>
        <taxon>Vertebrata</taxon>
        <taxon>Euteleostomi</taxon>
        <taxon>Actinopterygii</taxon>
        <taxon>Neopterygii</taxon>
        <taxon>Teleostei</taxon>
        <taxon>Anguilliformes</taxon>
        <taxon>Congridae</taxon>
        <taxon>Conger</taxon>
    </lineage>
</organism>
<feature type="region of interest" description="Disordered" evidence="1">
    <location>
        <begin position="86"/>
        <end position="130"/>
    </location>
</feature>
<protein>
    <submittedName>
        <fullName evidence="3">Uncharacterized protein</fullName>
    </submittedName>
</protein>
<keyword evidence="4" id="KW-1185">Reference proteome</keyword>
<feature type="chain" id="PRO_5040243379" evidence="2">
    <location>
        <begin position="18"/>
        <end position="130"/>
    </location>
</feature>
<dbReference type="EMBL" id="JAFJMO010000001">
    <property type="protein sequence ID" value="KAJ8287724.1"/>
    <property type="molecule type" value="Genomic_DNA"/>
</dbReference>